<dbReference type="PRINTS" id="PR00119">
    <property type="entry name" value="CATATPASE"/>
</dbReference>
<keyword evidence="4" id="KW-1003">Cell membrane</keyword>
<keyword evidence="5" id="KW-0597">Phosphoprotein</keyword>
<evidence type="ECO:0000259" key="14">
    <source>
        <dbReference type="PROSITE" id="PS50846"/>
    </source>
</evidence>
<feature type="transmembrane region" description="Helical" evidence="13">
    <location>
        <begin position="442"/>
        <end position="465"/>
    </location>
</feature>
<evidence type="ECO:0000256" key="4">
    <source>
        <dbReference type="ARBA" id="ARBA00022475"/>
    </source>
</evidence>
<keyword evidence="11" id="KW-0406">Ion transport</keyword>
<keyword evidence="12 13" id="KW-0472">Membrane</keyword>
<dbReference type="Pfam" id="PF12156">
    <property type="entry name" value="ATPase-cat_bd"/>
    <property type="match status" value="1"/>
</dbReference>
<dbReference type="PROSITE" id="PS50846">
    <property type="entry name" value="HMA_2"/>
    <property type="match status" value="1"/>
</dbReference>
<dbReference type="PANTHER" id="PTHR43520:SF5">
    <property type="entry name" value="CATION-TRANSPORTING P-TYPE ATPASE-RELATED"/>
    <property type="match status" value="1"/>
</dbReference>
<keyword evidence="16" id="KW-1185">Reference proteome</keyword>
<evidence type="ECO:0000256" key="9">
    <source>
        <dbReference type="ARBA" id="ARBA00022967"/>
    </source>
</evidence>
<dbReference type="InterPro" id="IPR023299">
    <property type="entry name" value="ATPase_P-typ_cyto_dom_N"/>
</dbReference>
<dbReference type="InterPro" id="IPR001757">
    <property type="entry name" value="P_typ_ATPase"/>
</dbReference>
<dbReference type="SUPFAM" id="SSF81665">
    <property type="entry name" value="Calcium ATPase, transmembrane domain M"/>
    <property type="match status" value="1"/>
</dbReference>
<feature type="transmembrane region" description="Helical" evidence="13">
    <location>
        <begin position="165"/>
        <end position="184"/>
    </location>
</feature>
<dbReference type="GO" id="GO:0016887">
    <property type="term" value="F:ATP hydrolysis activity"/>
    <property type="evidence" value="ECO:0007669"/>
    <property type="project" value="InterPro"/>
</dbReference>
<comment type="similarity">
    <text evidence="2">Belongs to the cation transport ATPase (P-type) (TC 3.A.3) family. Type IB subfamily.</text>
</comment>
<dbReference type="InterPro" id="IPR018303">
    <property type="entry name" value="ATPase_P-typ_P_site"/>
</dbReference>
<dbReference type="GO" id="GO:0043682">
    <property type="term" value="F:P-type divalent copper transporter activity"/>
    <property type="evidence" value="ECO:0007669"/>
    <property type="project" value="TreeGrafter"/>
</dbReference>
<evidence type="ECO:0000256" key="7">
    <source>
        <dbReference type="ARBA" id="ARBA00022723"/>
    </source>
</evidence>
<feature type="transmembrane region" description="Helical" evidence="13">
    <location>
        <begin position="259"/>
        <end position="280"/>
    </location>
</feature>
<evidence type="ECO:0000313" key="15">
    <source>
        <dbReference type="EMBL" id="SFR39787.1"/>
    </source>
</evidence>
<evidence type="ECO:0000256" key="12">
    <source>
        <dbReference type="ARBA" id="ARBA00023136"/>
    </source>
</evidence>
<dbReference type="GO" id="GO:0005524">
    <property type="term" value="F:ATP binding"/>
    <property type="evidence" value="ECO:0007669"/>
    <property type="project" value="InterPro"/>
</dbReference>
<evidence type="ECO:0000256" key="11">
    <source>
        <dbReference type="ARBA" id="ARBA00023065"/>
    </source>
</evidence>
<keyword evidence="7" id="KW-0479">Metal-binding</keyword>
<dbReference type="Pfam" id="PF00122">
    <property type="entry name" value="E1-E2_ATPase"/>
    <property type="match status" value="1"/>
</dbReference>
<name>A0A1I6GCI7_9FLAO</name>
<dbReference type="SUPFAM" id="SSF56784">
    <property type="entry name" value="HAD-like"/>
    <property type="match status" value="1"/>
</dbReference>
<dbReference type="SUPFAM" id="SSF81653">
    <property type="entry name" value="Calcium ATPase, transduction domain A"/>
    <property type="match status" value="1"/>
</dbReference>
<evidence type="ECO:0000256" key="1">
    <source>
        <dbReference type="ARBA" id="ARBA00004651"/>
    </source>
</evidence>
<dbReference type="InterPro" id="IPR023214">
    <property type="entry name" value="HAD_sf"/>
</dbReference>
<dbReference type="Gene3D" id="3.30.70.100">
    <property type="match status" value="1"/>
</dbReference>
<dbReference type="PRINTS" id="PR00943">
    <property type="entry name" value="CUATPASE"/>
</dbReference>
<dbReference type="PANTHER" id="PTHR43520">
    <property type="entry name" value="ATP7, ISOFORM B"/>
    <property type="match status" value="1"/>
</dbReference>
<sequence length="816" mass="90964">MDTCYHCGDSCLGTPVVFEEKKFCCEGCHAVYEIFQVHGLEAYYQREGSPGFSSVSASGKFDFLELPEIQEQLLEFDEGGVQLVELHISNIHCSSCIWLLENLHRLHPSIRNSQVDFPRKKVRITFDKEALSLKQLAELLARIGYPPTITLEDYQDKKVASDKGLYYKLGVAGFAFGNVMLLSFPEYFETQEFWLDQYKTFFRWLMFAFSLPVVFYAAQDYFIAAYNGLKSRYLNIDVPIALGIVTLFLRSTFDIVFDLGSGFFDSLTGLVFFLLVGRYFQQKTYAFLSFERDYKSYFPISVTRIGAEAGEEIVEIHKIKAGDRLLIRNQEIIAVDAILKSGKANIDYSFVTGESALVEKAAGDRVYAGGKQIGGVLEVEALKSVSQSYLTQLWSHSAFKHNKSTSFQSFTDAIGKRFTLVVLTIATLSAAFWLYFDSSQALNVFTAVLIIACPCAIALAAPFTLGNILRIFGRFGFYVKDSDTIERMAAVDTLVFDKTGTLTQTRGNQIHYEGEAVSGQQEILLSNTLRASNHPLSRELYALLKEHQIQTLDEIVEEPGRGISGTLEGATIKVGSATFVGHPDEDSAATAVHIAAGNNYKGRYVFQSSFRKGVSRLFKKLKKRYALVVLSGDKPSEKSRLQRLFPFEVPMFFNQKPEDKLEYVRTAQQHSRLMMIGDGLNDAGALAQSDVGVAITEDINVFTPACDAILSAENLSQLDKFLSLSRAARSIIHASFILSFCYNSIGLYFAVTGQLKPVIAAILMPLSSISIVVFTTLMVWATSRRLRFETKAATTEKPKTQGAAKPEYCSLNSIPQ</sequence>
<dbReference type="SUPFAM" id="SSF55008">
    <property type="entry name" value="HMA, heavy metal-associated domain"/>
    <property type="match status" value="1"/>
</dbReference>
<evidence type="ECO:0000256" key="5">
    <source>
        <dbReference type="ARBA" id="ARBA00022553"/>
    </source>
</evidence>
<dbReference type="Proteomes" id="UP000199534">
    <property type="component" value="Unassembled WGS sequence"/>
</dbReference>
<dbReference type="RefSeq" id="WP_092981937.1">
    <property type="nucleotide sequence ID" value="NZ_FOYQ01000001.1"/>
</dbReference>
<proteinExistence type="inferred from homology"/>
<keyword evidence="8" id="KW-0460">Magnesium</keyword>
<feature type="transmembrane region" description="Helical" evidence="13">
    <location>
        <begin position="418"/>
        <end position="436"/>
    </location>
</feature>
<dbReference type="STRING" id="400055.SAMN04490243_1566"/>
<dbReference type="NCBIfam" id="TIGR01494">
    <property type="entry name" value="ATPase_P-type"/>
    <property type="match status" value="1"/>
</dbReference>
<evidence type="ECO:0000256" key="2">
    <source>
        <dbReference type="ARBA" id="ARBA00006024"/>
    </source>
</evidence>
<dbReference type="InterPro" id="IPR021993">
    <property type="entry name" value="ATPase-cat-bd"/>
</dbReference>
<dbReference type="GO" id="GO:0005507">
    <property type="term" value="F:copper ion binding"/>
    <property type="evidence" value="ECO:0007669"/>
    <property type="project" value="TreeGrafter"/>
</dbReference>
<keyword evidence="3" id="KW-0813">Transport</keyword>
<feature type="domain" description="HMA" evidence="14">
    <location>
        <begin position="82"/>
        <end position="148"/>
    </location>
</feature>
<dbReference type="InterPro" id="IPR036412">
    <property type="entry name" value="HAD-like_sf"/>
</dbReference>
<dbReference type="Gene3D" id="2.70.150.10">
    <property type="entry name" value="Calcium-transporting ATPase, cytoplasmic transduction domain A"/>
    <property type="match status" value="1"/>
</dbReference>
<protein>
    <submittedName>
        <fullName evidence="15">Cu+-exporting ATPase</fullName>
    </submittedName>
</protein>
<evidence type="ECO:0000256" key="13">
    <source>
        <dbReference type="SAM" id="Phobius"/>
    </source>
</evidence>
<feature type="transmembrane region" description="Helical" evidence="13">
    <location>
        <begin position="730"/>
        <end position="751"/>
    </location>
</feature>
<dbReference type="InterPro" id="IPR006121">
    <property type="entry name" value="HMA_dom"/>
</dbReference>
<dbReference type="InterPro" id="IPR036163">
    <property type="entry name" value="HMA_dom_sf"/>
</dbReference>
<dbReference type="InterPro" id="IPR023298">
    <property type="entry name" value="ATPase_P-typ_TM_dom_sf"/>
</dbReference>
<feature type="transmembrane region" description="Helical" evidence="13">
    <location>
        <begin position="757"/>
        <end position="781"/>
    </location>
</feature>
<dbReference type="PROSITE" id="PS00154">
    <property type="entry name" value="ATPASE_E1_E2"/>
    <property type="match status" value="1"/>
</dbReference>
<keyword evidence="6 13" id="KW-0812">Transmembrane</keyword>
<dbReference type="AlphaFoldDB" id="A0A1I6GCI7"/>
<keyword evidence="10 13" id="KW-1133">Transmembrane helix</keyword>
<feature type="transmembrane region" description="Helical" evidence="13">
    <location>
        <begin position="204"/>
        <end position="226"/>
    </location>
</feature>
<feature type="transmembrane region" description="Helical" evidence="13">
    <location>
        <begin position="233"/>
        <end position="253"/>
    </location>
</feature>
<reference evidence="15 16" key="1">
    <citation type="submission" date="2016-10" db="EMBL/GenBank/DDBJ databases">
        <authorList>
            <person name="de Groot N.N."/>
        </authorList>
    </citation>
    <scope>NUCLEOTIDE SEQUENCE [LARGE SCALE GENOMIC DNA]</scope>
    <source>
        <strain evidence="15 16">DSM 21019</strain>
    </source>
</reference>
<dbReference type="GO" id="GO:0005886">
    <property type="term" value="C:plasma membrane"/>
    <property type="evidence" value="ECO:0007669"/>
    <property type="project" value="UniProtKB-SubCell"/>
</dbReference>
<evidence type="ECO:0000256" key="8">
    <source>
        <dbReference type="ARBA" id="ARBA00022842"/>
    </source>
</evidence>
<organism evidence="15 16">
    <name type="scientific">Robiginitalea myxolifaciens</name>
    <dbReference type="NCBI Taxonomy" id="400055"/>
    <lineage>
        <taxon>Bacteria</taxon>
        <taxon>Pseudomonadati</taxon>
        <taxon>Bacteroidota</taxon>
        <taxon>Flavobacteriia</taxon>
        <taxon>Flavobacteriales</taxon>
        <taxon>Flavobacteriaceae</taxon>
        <taxon>Robiginitalea</taxon>
    </lineage>
</organism>
<comment type="subcellular location">
    <subcellularLocation>
        <location evidence="1">Cell membrane</location>
        <topology evidence="1">Multi-pass membrane protein</topology>
    </subcellularLocation>
</comment>
<dbReference type="Gene3D" id="3.40.50.1000">
    <property type="entry name" value="HAD superfamily/HAD-like"/>
    <property type="match status" value="1"/>
</dbReference>
<dbReference type="Gene3D" id="3.40.1110.10">
    <property type="entry name" value="Calcium-transporting ATPase, cytoplasmic domain N"/>
    <property type="match status" value="1"/>
</dbReference>
<evidence type="ECO:0000256" key="3">
    <source>
        <dbReference type="ARBA" id="ARBA00022448"/>
    </source>
</evidence>
<dbReference type="InterPro" id="IPR008250">
    <property type="entry name" value="ATPase_P-typ_transduc_dom_A_sf"/>
</dbReference>
<dbReference type="InterPro" id="IPR059000">
    <property type="entry name" value="ATPase_P-type_domA"/>
</dbReference>
<evidence type="ECO:0000256" key="10">
    <source>
        <dbReference type="ARBA" id="ARBA00022989"/>
    </source>
</evidence>
<accession>A0A1I6GCI7</accession>
<dbReference type="Pfam" id="PF00702">
    <property type="entry name" value="Hydrolase"/>
    <property type="match status" value="1"/>
</dbReference>
<dbReference type="EMBL" id="FOYQ01000001">
    <property type="protein sequence ID" value="SFR39787.1"/>
    <property type="molecule type" value="Genomic_DNA"/>
</dbReference>
<gene>
    <name evidence="15" type="ORF">SAMN04490243_1566</name>
</gene>
<dbReference type="GO" id="GO:0055070">
    <property type="term" value="P:copper ion homeostasis"/>
    <property type="evidence" value="ECO:0007669"/>
    <property type="project" value="TreeGrafter"/>
</dbReference>
<evidence type="ECO:0000313" key="16">
    <source>
        <dbReference type="Proteomes" id="UP000199534"/>
    </source>
</evidence>
<keyword evidence="9" id="KW-1278">Translocase</keyword>
<dbReference type="OrthoDB" id="1521937at2"/>
<evidence type="ECO:0000256" key="6">
    <source>
        <dbReference type="ARBA" id="ARBA00022692"/>
    </source>
</evidence>